<feature type="signal peptide" evidence="8">
    <location>
        <begin position="1"/>
        <end position="26"/>
    </location>
</feature>
<keyword evidence="7" id="KW-0998">Cell outer membrane</keyword>
<evidence type="ECO:0000256" key="3">
    <source>
        <dbReference type="ARBA" id="ARBA00022448"/>
    </source>
</evidence>
<evidence type="ECO:0000256" key="7">
    <source>
        <dbReference type="ARBA" id="ARBA00023237"/>
    </source>
</evidence>
<dbReference type="SUPFAM" id="SSF56954">
    <property type="entry name" value="Outer membrane efflux proteins (OEP)"/>
    <property type="match status" value="1"/>
</dbReference>
<comment type="caution">
    <text evidence="9">The sequence shown here is derived from an EMBL/GenBank/DDBJ whole genome shotgun (WGS) entry which is preliminary data.</text>
</comment>
<dbReference type="GO" id="GO:0015288">
    <property type="term" value="F:porin activity"/>
    <property type="evidence" value="ECO:0007669"/>
    <property type="project" value="TreeGrafter"/>
</dbReference>
<dbReference type="EMBL" id="JNFF01000026">
    <property type="protein sequence ID" value="KEQ30850.1"/>
    <property type="molecule type" value="Genomic_DNA"/>
</dbReference>
<feature type="chain" id="PRO_5001761907" evidence="8">
    <location>
        <begin position="27"/>
        <end position="468"/>
    </location>
</feature>
<dbReference type="Gene3D" id="1.20.1600.10">
    <property type="entry name" value="Outer membrane efflux proteins (OEP)"/>
    <property type="match status" value="1"/>
</dbReference>
<dbReference type="PANTHER" id="PTHR30026">
    <property type="entry name" value="OUTER MEMBRANE PROTEIN TOLC"/>
    <property type="match status" value="1"/>
</dbReference>
<keyword evidence="5" id="KW-0812">Transmembrane</keyword>
<dbReference type="PANTHER" id="PTHR30026:SF20">
    <property type="entry name" value="OUTER MEMBRANE PROTEIN TOLC"/>
    <property type="match status" value="1"/>
</dbReference>
<dbReference type="GO" id="GO:1990281">
    <property type="term" value="C:efflux pump complex"/>
    <property type="evidence" value="ECO:0007669"/>
    <property type="project" value="TreeGrafter"/>
</dbReference>
<organism evidence="9 10">
    <name type="scientific">Pedobacter antarcticus 4BY</name>
    <dbReference type="NCBI Taxonomy" id="1358423"/>
    <lineage>
        <taxon>Bacteria</taxon>
        <taxon>Pseudomonadati</taxon>
        <taxon>Bacteroidota</taxon>
        <taxon>Sphingobacteriia</taxon>
        <taxon>Sphingobacteriales</taxon>
        <taxon>Sphingobacteriaceae</taxon>
        <taxon>Pedobacter</taxon>
    </lineage>
</organism>
<name>A0A081PJH7_9SPHI</name>
<dbReference type="Pfam" id="PF02321">
    <property type="entry name" value="OEP"/>
    <property type="match status" value="1"/>
</dbReference>
<dbReference type="Proteomes" id="UP000028007">
    <property type="component" value="Unassembled WGS sequence"/>
</dbReference>
<comment type="subcellular location">
    <subcellularLocation>
        <location evidence="1">Cell outer membrane</location>
    </subcellularLocation>
</comment>
<evidence type="ECO:0000256" key="5">
    <source>
        <dbReference type="ARBA" id="ARBA00022692"/>
    </source>
</evidence>
<dbReference type="AlphaFoldDB" id="A0A081PJH7"/>
<comment type="similarity">
    <text evidence="2">Belongs to the outer membrane factor (OMF) (TC 1.B.17) family.</text>
</comment>
<protein>
    <submittedName>
        <fullName evidence="9">Transporter</fullName>
    </submittedName>
</protein>
<evidence type="ECO:0000256" key="2">
    <source>
        <dbReference type="ARBA" id="ARBA00007613"/>
    </source>
</evidence>
<keyword evidence="4" id="KW-1134">Transmembrane beta strand</keyword>
<evidence type="ECO:0000256" key="1">
    <source>
        <dbReference type="ARBA" id="ARBA00004442"/>
    </source>
</evidence>
<keyword evidence="6" id="KW-0472">Membrane</keyword>
<keyword evidence="3" id="KW-0813">Transport</keyword>
<dbReference type="GO" id="GO:0015562">
    <property type="term" value="F:efflux transmembrane transporter activity"/>
    <property type="evidence" value="ECO:0007669"/>
    <property type="project" value="InterPro"/>
</dbReference>
<dbReference type="GO" id="GO:0009279">
    <property type="term" value="C:cell outer membrane"/>
    <property type="evidence" value="ECO:0007669"/>
    <property type="project" value="UniProtKB-SubCell"/>
</dbReference>
<evidence type="ECO:0000313" key="9">
    <source>
        <dbReference type="EMBL" id="KEQ30850.1"/>
    </source>
</evidence>
<reference evidence="9 10" key="1">
    <citation type="journal article" date="1992" name="Int. J. Syst. Bacteriol.">
        <title>Sphingobacterium antarcticus sp. nov. a Psychrotrophic Bacterium from the Soils of Schirmacher Oasis, Antarctica.</title>
        <authorList>
            <person name="Shivaji S."/>
            <person name="Ray M.K."/>
            <person name="Rao N.S."/>
            <person name="Saiserr L."/>
            <person name="Jagannadham M.V."/>
            <person name="Kumar G.S."/>
            <person name="Reddy G."/>
            <person name="Bhargava P.M."/>
        </authorList>
    </citation>
    <scope>NUCLEOTIDE SEQUENCE [LARGE SCALE GENOMIC DNA]</scope>
    <source>
        <strain evidence="9 10">4BY</strain>
    </source>
</reference>
<dbReference type="InterPro" id="IPR003423">
    <property type="entry name" value="OMP_efflux"/>
</dbReference>
<dbReference type="RefSeq" id="WP_051759680.1">
    <property type="nucleotide sequence ID" value="NZ_JNFF01000026.1"/>
</dbReference>
<accession>A0A081PJH7</accession>
<keyword evidence="10" id="KW-1185">Reference proteome</keyword>
<evidence type="ECO:0000256" key="4">
    <source>
        <dbReference type="ARBA" id="ARBA00022452"/>
    </source>
</evidence>
<dbReference type="OrthoDB" id="654853at2"/>
<dbReference type="InterPro" id="IPR051906">
    <property type="entry name" value="TolC-like"/>
</dbReference>
<dbReference type="eggNOG" id="COG1538">
    <property type="taxonomic scope" value="Bacteria"/>
</dbReference>
<gene>
    <name evidence="9" type="ORF">N180_15975</name>
</gene>
<evidence type="ECO:0000313" key="10">
    <source>
        <dbReference type="Proteomes" id="UP000028007"/>
    </source>
</evidence>
<keyword evidence="8" id="KW-0732">Signal</keyword>
<sequence length="468" mass="52136">MRPKAIFFSILFSTTLLCSQFNYVQAQTLQLKEAIDMAVNNYGTLKAKKSYALASKETVRQNKTEYLPNLSLAAQQDYGTINGQNGPLSVLGGLNAASSGPALDRQNWNAAFGALYLTNVNWDFYTFGRIREKVKAARAVQRRDEDDLNQEIFQHEVRVSSAYLNLLAAQRLTRSQRNNLERAIIFKDNAVLRAKNGLIAGVDTSLAKAEVSNARIALTKSIDLEQQQANQLGVLIGKNATSFILDTASVNHLPKSFIVQDTTANLTGHPVLRFYKDRVEVSNQQVNYLRRLSYPSISMIGVFQGRGSGFSSNYALDQSDFTKKYSDGVNPTRANYLIGVGITWNLTSILRNSPQVKAQRFISRGLQDEYELAGQQLQAQLLLAETKIKNAMDNYQEAPVQVKAASDAYLQKSTLYKNGLTTLVDLTQALYTLNRAETDRDIAYTNVWQALLLKSAASGDFNLFINEF</sequence>
<evidence type="ECO:0000256" key="8">
    <source>
        <dbReference type="SAM" id="SignalP"/>
    </source>
</evidence>
<proteinExistence type="inferred from homology"/>
<evidence type="ECO:0000256" key="6">
    <source>
        <dbReference type="ARBA" id="ARBA00023136"/>
    </source>
</evidence>